<keyword evidence="1 8" id="KW-0645">Protease</keyword>
<dbReference type="GO" id="GO:0008270">
    <property type="term" value="F:zinc ion binding"/>
    <property type="evidence" value="ECO:0007669"/>
    <property type="project" value="UniProtKB-UniRule"/>
</dbReference>
<dbReference type="Pfam" id="PF14559">
    <property type="entry name" value="TPR_19"/>
    <property type="match status" value="1"/>
</dbReference>
<feature type="binding site" evidence="8">
    <location>
        <position position="198"/>
    </location>
    <ligand>
        <name>Zn(2+)</name>
        <dbReference type="ChEBI" id="CHEBI:29105"/>
        <note>catalytic</note>
    </ligand>
</feature>
<protein>
    <recommendedName>
        <fullName evidence="8">Putative beta-barrel assembly-enhancing protease</fullName>
        <ecNumber evidence="8">3.4.-.-</ecNumber>
    </recommendedName>
</protein>
<keyword evidence="11" id="KW-1185">Reference proteome</keyword>
<dbReference type="InterPro" id="IPR051156">
    <property type="entry name" value="Mito/Outer_Membr_Metalloprot"/>
</dbReference>
<dbReference type="Gene3D" id="3.30.2010.10">
    <property type="entry name" value="Metalloproteases ('zincins'), catalytic domain"/>
    <property type="match status" value="1"/>
</dbReference>
<comment type="subcellular location">
    <subcellularLocation>
        <location evidence="8">Periplasm</location>
    </subcellularLocation>
</comment>
<evidence type="ECO:0000256" key="3">
    <source>
        <dbReference type="ARBA" id="ARBA00022729"/>
    </source>
</evidence>
<keyword evidence="2 8" id="KW-0479">Metal-binding</keyword>
<evidence type="ECO:0000256" key="2">
    <source>
        <dbReference type="ARBA" id="ARBA00022723"/>
    </source>
</evidence>
<evidence type="ECO:0000256" key="1">
    <source>
        <dbReference type="ARBA" id="ARBA00022670"/>
    </source>
</evidence>
<dbReference type="GO" id="GO:0016020">
    <property type="term" value="C:membrane"/>
    <property type="evidence" value="ECO:0007669"/>
    <property type="project" value="InterPro"/>
</dbReference>
<dbReference type="GO" id="GO:0042597">
    <property type="term" value="C:periplasmic space"/>
    <property type="evidence" value="ECO:0007669"/>
    <property type="project" value="UniProtKB-SubCell"/>
</dbReference>
<proteinExistence type="inferred from homology"/>
<comment type="caution">
    <text evidence="10">The sequence shown here is derived from an EMBL/GenBank/DDBJ whole genome shotgun (WGS) entry which is preliminary data.</text>
</comment>
<dbReference type="RefSeq" id="WP_284216262.1">
    <property type="nucleotide sequence ID" value="NZ_BSOT01000005.1"/>
</dbReference>
<dbReference type="GO" id="GO:0051603">
    <property type="term" value="P:proteolysis involved in protein catabolic process"/>
    <property type="evidence" value="ECO:0007669"/>
    <property type="project" value="TreeGrafter"/>
</dbReference>
<dbReference type="AlphaFoldDB" id="A0AA37SVA3"/>
<evidence type="ECO:0000313" key="11">
    <source>
        <dbReference type="Proteomes" id="UP001156601"/>
    </source>
</evidence>
<dbReference type="HAMAP" id="MF_00997">
    <property type="entry name" value="Protease_BepA"/>
    <property type="match status" value="1"/>
</dbReference>
<accession>A0AA37SVA3</accession>
<evidence type="ECO:0000256" key="7">
    <source>
        <dbReference type="ARBA" id="ARBA00023049"/>
    </source>
</evidence>
<feature type="binding site" evidence="8">
    <location>
        <position position="137"/>
    </location>
    <ligand>
        <name>Zn(2+)</name>
        <dbReference type="ChEBI" id="CHEBI:29105"/>
        <note>catalytic</note>
    </ligand>
</feature>
<evidence type="ECO:0000256" key="4">
    <source>
        <dbReference type="ARBA" id="ARBA00022764"/>
    </source>
</evidence>
<feature type="binding site" evidence="8">
    <location>
        <position position="133"/>
    </location>
    <ligand>
        <name>Zn(2+)</name>
        <dbReference type="ChEBI" id="CHEBI:29105"/>
        <note>catalytic</note>
    </ligand>
</feature>
<dbReference type="InterPro" id="IPR030873">
    <property type="entry name" value="Protease_BepA"/>
</dbReference>
<dbReference type="CDD" id="cd07333">
    <property type="entry name" value="M48C_bepA_like"/>
    <property type="match status" value="1"/>
</dbReference>
<reference evidence="10" key="2">
    <citation type="submission" date="2023-01" db="EMBL/GenBank/DDBJ databases">
        <title>Draft genome sequence of Agaribacter marinus strain NBRC 110023.</title>
        <authorList>
            <person name="Sun Q."/>
            <person name="Mori K."/>
        </authorList>
    </citation>
    <scope>NUCLEOTIDE SEQUENCE</scope>
    <source>
        <strain evidence="10">NBRC 110023</strain>
    </source>
</reference>
<dbReference type="GO" id="GO:0004222">
    <property type="term" value="F:metalloendopeptidase activity"/>
    <property type="evidence" value="ECO:0007669"/>
    <property type="project" value="InterPro"/>
</dbReference>
<keyword evidence="6 8" id="KW-0862">Zinc</keyword>
<dbReference type="InterPro" id="IPR011990">
    <property type="entry name" value="TPR-like_helical_dom_sf"/>
</dbReference>
<dbReference type="EC" id="3.4.-.-" evidence="8"/>
<dbReference type="PANTHER" id="PTHR22726:SF1">
    <property type="entry name" value="METALLOENDOPEPTIDASE OMA1, MITOCHONDRIAL"/>
    <property type="match status" value="1"/>
</dbReference>
<keyword evidence="3 8" id="KW-0732">Signal</keyword>
<reference evidence="10" key="1">
    <citation type="journal article" date="2014" name="Int. J. Syst. Evol. Microbiol.">
        <title>Complete genome sequence of Corynebacterium casei LMG S-19264T (=DSM 44701T), isolated from a smear-ripened cheese.</title>
        <authorList>
            <consortium name="US DOE Joint Genome Institute (JGI-PGF)"/>
            <person name="Walter F."/>
            <person name="Albersmeier A."/>
            <person name="Kalinowski J."/>
            <person name="Ruckert C."/>
        </authorList>
    </citation>
    <scope>NUCLEOTIDE SEQUENCE</scope>
    <source>
        <strain evidence="10">NBRC 110023</strain>
    </source>
</reference>
<dbReference type="Proteomes" id="UP001156601">
    <property type="component" value="Unassembled WGS sequence"/>
</dbReference>
<evidence type="ECO:0000313" key="10">
    <source>
        <dbReference type="EMBL" id="GLR69957.1"/>
    </source>
</evidence>
<feature type="signal peptide" evidence="8">
    <location>
        <begin position="1"/>
        <end position="20"/>
    </location>
</feature>
<dbReference type="Pfam" id="PF01435">
    <property type="entry name" value="Peptidase_M48"/>
    <property type="match status" value="1"/>
</dbReference>
<feature type="chain" id="PRO_5041498595" description="Putative beta-barrel assembly-enhancing protease" evidence="8">
    <location>
        <begin position="21"/>
        <end position="486"/>
    </location>
</feature>
<comment type="cofactor">
    <cofactor evidence="8">
        <name>Zn(2+)</name>
        <dbReference type="ChEBI" id="CHEBI:29105"/>
    </cofactor>
    <text evidence="8">Binds 1 zinc ion per subunit.</text>
</comment>
<comment type="similarity">
    <text evidence="8">Belongs to the peptidase M48 family. BepA subfamily.</text>
</comment>
<dbReference type="InterPro" id="IPR001915">
    <property type="entry name" value="Peptidase_M48"/>
</dbReference>
<gene>
    <name evidence="10" type="primary">yfgC</name>
    <name evidence="10" type="ORF">GCM10007852_08650</name>
</gene>
<organism evidence="10 11">
    <name type="scientific">Agaribacter marinus</name>
    <dbReference type="NCBI Taxonomy" id="1431249"/>
    <lineage>
        <taxon>Bacteria</taxon>
        <taxon>Pseudomonadati</taxon>
        <taxon>Pseudomonadota</taxon>
        <taxon>Gammaproteobacteria</taxon>
        <taxon>Alteromonadales</taxon>
        <taxon>Alteromonadaceae</taxon>
        <taxon>Agaribacter</taxon>
    </lineage>
</organism>
<evidence type="ECO:0000256" key="8">
    <source>
        <dbReference type="HAMAP-Rule" id="MF_00997"/>
    </source>
</evidence>
<evidence type="ECO:0000259" key="9">
    <source>
        <dbReference type="Pfam" id="PF01435"/>
    </source>
</evidence>
<feature type="active site" evidence="8">
    <location>
        <position position="134"/>
    </location>
</feature>
<dbReference type="SUPFAM" id="SSF48452">
    <property type="entry name" value="TPR-like"/>
    <property type="match status" value="1"/>
</dbReference>
<keyword evidence="4 8" id="KW-0574">Periplasm</keyword>
<name>A0AA37SVA3_9ALTE</name>
<comment type="function">
    <text evidence="8">Functions as both a chaperone and a metalloprotease. Maintains the integrity of the outer membrane by promoting either the assembly or the elimination of outer membrane proteins, depending on their folding state.</text>
</comment>
<dbReference type="PANTHER" id="PTHR22726">
    <property type="entry name" value="METALLOENDOPEPTIDASE OMA1"/>
    <property type="match status" value="1"/>
</dbReference>
<feature type="active site" description="Proton donor" evidence="8">
    <location>
        <position position="202"/>
    </location>
</feature>
<keyword evidence="5 8" id="KW-0378">Hydrolase</keyword>
<sequence precursor="true">MFKKLFVLAVCIFFPLLSSAQTISDNKNQLPEIGVVASDALTIDKEKLLGEAIMKQLRGQAPIVSDPVLQEYIQDLGNRLVVHADNTKFPFTFFIINNPVLNAFAFYGGHVGMHSGLISKAQTESELASVVAHEIAHVTQRHLARRAQAQKRSGPLQIASMLGSILVALADPQAGMAAISASVAGNQQAQINFTRNNEQEADNIGINILYRAGFDPKGAPAFFSRLAEKARGQSNDLAFLRTHPLPQDRVAETITRARSYGERRIPPSLQFHLAQARINARYMLSPQRALEFYTRAVSKTYADSVLHTASLYGLAIAHFELENYIESEKEIRSLLLDDKENVFYLDLLTDVYLKQEKFSDAINLLTPIWQLKPQNRVLALNLANSHLQAENYGTSIQILRDLLLVNNKDLLSHQLLHDAYQRTQNQKDAHQTQAEIYALISAYSLAIDELQFAYNYANHDNIEKQRIKGRIEQMRQLQEDMKRLSL</sequence>
<keyword evidence="7 8" id="KW-0482">Metalloprotease</keyword>
<evidence type="ECO:0000256" key="5">
    <source>
        <dbReference type="ARBA" id="ARBA00022801"/>
    </source>
</evidence>
<feature type="domain" description="Peptidase M48" evidence="9">
    <location>
        <begin position="69"/>
        <end position="252"/>
    </location>
</feature>
<evidence type="ECO:0000256" key="6">
    <source>
        <dbReference type="ARBA" id="ARBA00022833"/>
    </source>
</evidence>
<dbReference type="Gene3D" id="1.25.40.10">
    <property type="entry name" value="Tetratricopeptide repeat domain"/>
    <property type="match status" value="2"/>
</dbReference>
<dbReference type="EMBL" id="BSOT01000005">
    <property type="protein sequence ID" value="GLR69957.1"/>
    <property type="molecule type" value="Genomic_DNA"/>
</dbReference>